<evidence type="ECO:0000313" key="5">
    <source>
        <dbReference type="EMBL" id="QEC64234.1"/>
    </source>
</evidence>
<proteinExistence type="inferred from homology"/>
<dbReference type="InterPro" id="IPR037523">
    <property type="entry name" value="VOC_core"/>
</dbReference>
<evidence type="ECO:0000256" key="3">
    <source>
        <dbReference type="ARBA" id="ARBA00023251"/>
    </source>
</evidence>
<evidence type="ECO:0000313" key="6">
    <source>
        <dbReference type="Proteomes" id="UP000321479"/>
    </source>
</evidence>
<keyword evidence="6" id="KW-1185">Reference proteome</keyword>
<evidence type="ECO:0000259" key="4">
    <source>
        <dbReference type="PROSITE" id="PS51819"/>
    </source>
</evidence>
<dbReference type="OrthoDB" id="66829at2"/>
<dbReference type="InterPro" id="IPR000335">
    <property type="entry name" value="Bleomycin-R"/>
</dbReference>
<dbReference type="Gene3D" id="3.10.180.10">
    <property type="entry name" value="2,3-Dihydroxybiphenyl 1,2-Dioxygenase, domain 1"/>
    <property type="match status" value="1"/>
</dbReference>
<dbReference type="Pfam" id="PF00903">
    <property type="entry name" value="Glyoxalase"/>
    <property type="match status" value="1"/>
</dbReference>
<evidence type="ECO:0000256" key="1">
    <source>
        <dbReference type="ARBA" id="ARBA00011051"/>
    </source>
</evidence>
<dbReference type="InterPro" id="IPR029068">
    <property type="entry name" value="Glyas_Bleomycin-R_OHBP_Dase"/>
</dbReference>
<evidence type="ECO:0000256" key="2">
    <source>
        <dbReference type="ARBA" id="ARBA00021572"/>
    </source>
</evidence>
<dbReference type="SUPFAM" id="SSF54593">
    <property type="entry name" value="Glyoxalase/Bleomycin resistance protein/Dihydroxybiphenyl dioxygenase"/>
    <property type="match status" value="1"/>
</dbReference>
<comment type="similarity">
    <text evidence="1">Belongs to the bleomycin resistance protein family.</text>
</comment>
<reference evidence="5 6" key="1">
    <citation type="journal article" date="2017" name="Curr. Microbiol.">
        <title>Mucilaginibacter ginsenosidivorans sp. nov., Isolated from Soil of Ginseng Field.</title>
        <authorList>
            <person name="Kim M.M."/>
            <person name="Siddiqi M.Z."/>
            <person name="Im W.T."/>
        </authorList>
    </citation>
    <scope>NUCLEOTIDE SEQUENCE [LARGE SCALE GENOMIC DNA]</scope>
    <source>
        <strain evidence="5 6">Gsoil 3017</strain>
    </source>
</reference>
<dbReference type="Proteomes" id="UP000321479">
    <property type="component" value="Chromosome"/>
</dbReference>
<gene>
    <name evidence="5" type="ORF">FRZ54_17155</name>
</gene>
<dbReference type="AlphaFoldDB" id="A0A5B8UYP6"/>
<dbReference type="CDD" id="cd08349">
    <property type="entry name" value="BLMA_like"/>
    <property type="match status" value="1"/>
</dbReference>
<dbReference type="KEGG" id="mgin:FRZ54_17155"/>
<protein>
    <recommendedName>
        <fullName evidence="2">Bleomycin resistance protein</fullName>
    </recommendedName>
</protein>
<keyword evidence="3" id="KW-0046">Antibiotic resistance</keyword>
<name>A0A5B8UYP6_9SPHI</name>
<organism evidence="5 6">
    <name type="scientific">Mucilaginibacter ginsenosidivorans</name>
    <dbReference type="NCBI Taxonomy" id="398053"/>
    <lineage>
        <taxon>Bacteria</taxon>
        <taxon>Pseudomonadati</taxon>
        <taxon>Bacteroidota</taxon>
        <taxon>Sphingobacteriia</taxon>
        <taxon>Sphingobacteriales</taxon>
        <taxon>Sphingobacteriaceae</taxon>
        <taxon>Mucilaginibacter</taxon>
    </lineage>
</organism>
<accession>A0A5B8UYP6</accession>
<sequence length="134" mass="15292">MARGARITKMSIRIVPVFKVRDLRQAIAFYTKVLDFELPYAEEDAYQWGGADLVKGGSELQLTTYESDSLFGSVVNIWVDDVDDLFQKYISRGLDTSRKKESPVHQGPLNQTWGTREFYVTDSDGNTLRFCKVL</sequence>
<dbReference type="PROSITE" id="PS51819">
    <property type="entry name" value="VOC"/>
    <property type="match status" value="1"/>
</dbReference>
<dbReference type="EMBL" id="CP042436">
    <property type="protein sequence ID" value="QEC64234.1"/>
    <property type="molecule type" value="Genomic_DNA"/>
</dbReference>
<dbReference type="GO" id="GO:0046677">
    <property type="term" value="P:response to antibiotic"/>
    <property type="evidence" value="ECO:0007669"/>
    <property type="project" value="UniProtKB-KW"/>
</dbReference>
<feature type="domain" description="VOC" evidence="4">
    <location>
        <begin position="11"/>
        <end position="133"/>
    </location>
</feature>
<dbReference type="InterPro" id="IPR004360">
    <property type="entry name" value="Glyas_Fos-R_dOase_dom"/>
</dbReference>